<comment type="caution">
    <text evidence="1">The sequence shown here is derived from an EMBL/GenBank/DDBJ whole genome shotgun (WGS) entry which is preliminary data.</text>
</comment>
<evidence type="ECO:0000313" key="1">
    <source>
        <dbReference type="EMBL" id="ETX08258.1"/>
    </source>
</evidence>
<protein>
    <submittedName>
        <fullName evidence="1">Uncharacterized protein</fullName>
    </submittedName>
</protein>
<gene>
    <name evidence="1" type="ORF">ETSY2_06425</name>
</gene>
<organism evidence="1 2">
    <name type="scientific">Candidatus Entotheonella gemina</name>
    <dbReference type="NCBI Taxonomy" id="1429439"/>
    <lineage>
        <taxon>Bacteria</taxon>
        <taxon>Pseudomonadati</taxon>
        <taxon>Nitrospinota/Tectimicrobiota group</taxon>
        <taxon>Candidatus Tectimicrobiota</taxon>
        <taxon>Candidatus Entotheonellia</taxon>
        <taxon>Candidatus Entotheonellales</taxon>
        <taxon>Candidatus Entotheonellaceae</taxon>
        <taxon>Candidatus Entotheonella</taxon>
    </lineage>
</organism>
<proteinExistence type="predicted"/>
<reference evidence="1 2" key="1">
    <citation type="journal article" date="2014" name="Nature">
        <title>An environmental bacterial taxon with a large and distinct metabolic repertoire.</title>
        <authorList>
            <person name="Wilson M.C."/>
            <person name="Mori T."/>
            <person name="Ruckert C."/>
            <person name="Uria A.R."/>
            <person name="Helf M.J."/>
            <person name="Takada K."/>
            <person name="Gernert C."/>
            <person name="Steffens U.A."/>
            <person name="Heycke N."/>
            <person name="Schmitt S."/>
            <person name="Rinke C."/>
            <person name="Helfrich E.J."/>
            <person name="Brachmann A.O."/>
            <person name="Gurgui C."/>
            <person name="Wakimoto T."/>
            <person name="Kracht M."/>
            <person name="Crusemann M."/>
            <person name="Hentschel U."/>
            <person name="Abe I."/>
            <person name="Matsunaga S."/>
            <person name="Kalinowski J."/>
            <person name="Takeyama H."/>
            <person name="Piel J."/>
        </authorList>
    </citation>
    <scope>NUCLEOTIDE SEQUENCE [LARGE SCALE GENOMIC DNA]</scope>
    <source>
        <strain evidence="2">TSY2</strain>
    </source>
</reference>
<name>W4MDI3_9BACT</name>
<dbReference type="HOGENOM" id="CLU_2859346_0_0_7"/>
<dbReference type="AlphaFoldDB" id="W4MDI3"/>
<evidence type="ECO:0000313" key="2">
    <source>
        <dbReference type="Proteomes" id="UP000019140"/>
    </source>
</evidence>
<keyword evidence="2" id="KW-1185">Reference proteome</keyword>
<dbReference type="EMBL" id="AZHX01000261">
    <property type="protein sequence ID" value="ETX08258.1"/>
    <property type="molecule type" value="Genomic_DNA"/>
</dbReference>
<sequence length="64" mass="7715">MQDRVERLTQIGVTVTCFHLETTRWLSPFPYAENNVYEPRLYMRQLGKSRQKTVAHETYHRFLA</sequence>
<dbReference type="Proteomes" id="UP000019140">
    <property type="component" value="Unassembled WGS sequence"/>
</dbReference>
<accession>W4MDI3</accession>